<dbReference type="PATRIC" id="fig|35818.11.peg.1498"/>
<dbReference type="UniPathway" id="UPA00344"/>
<dbReference type="CDD" id="cd00887">
    <property type="entry name" value="MoeA"/>
    <property type="match status" value="1"/>
</dbReference>
<gene>
    <name evidence="8" type="ORF">HPU229334_07585</name>
</gene>
<comment type="pathway">
    <text evidence="2 6">Cofactor biosynthesis; molybdopterin biosynthesis.</text>
</comment>
<comment type="catalytic activity">
    <reaction evidence="5">
        <text>adenylyl-molybdopterin + molybdate = Mo-molybdopterin + AMP + H(+)</text>
        <dbReference type="Rhea" id="RHEA:35047"/>
        <dbReference type="ChEBI" id="CHEBI:15378"/>
        <dbReference type="ChEBI" id="CHEBI:36264"/>
        <dbReference type="ChEBI" id="CHEBI:62727"/>
        <dbReference type="ChEBI" id="CHEBI:71302"/>
        <dbReference type="ChEBI" id="CHEBI:456215"/>
        <dbReference type="EC" id="2.10.1.1"/>
    </reaction>
</comment>
<dbReference type="InterPro" id="IPR001453">
    <property type="entry name" value="MoaB/Mog_dom"/>
</dbReference>
<evidence type="ECO:0000313" key="8">
    <source>
        <dbReference type="EMBL" id="KPH55672.1"/>
    </source>
</evidence>
<name>A0A0N1MQF6_9HELI</name>
<dbReference type="PANTHER" id="PTHR10192">
    <property type="entry name" value="MOLYBDOPTERIN BIOSYNTHESIS PROTEIN"/>
    <property type="match status" value="1"/>
</dbReference>
<dbReference type="Gene3D" id="3.40.980.10">
    <property type="entry name" value="MoaB/Mog-like domain"/>
    <property type="match status" value="1"/>
</dbReference>
<feature type="domain" description="MoaB/Mog" evidence="7">
    <location>
        <begin position="180"/>
        <end position="315"/>
    </location>
</feature>
<keyword evidence="6" id="KW-0500">Molybdenum</keyword>
<dbReference type="GO" id="GO:0046872">
    <property type="term" value="F:metal ion binding"/>
    <property type="evidence" value="ECO:0007669"/>
    <property type="project" value="UniProtKB-UniRule"/>
</dbReference>
<dbReference type="InterPro" id="IPR008284">
    <property type="entry name" value="MoCF_biosynth_CS"/>
</dbReference>
<dbReference type="InterPro" id="IPR005110">
    <property type="entry name" value="MoeA_linker/N"/>
</dbReference>
<dbReference type="Gene3D" id="2.40.340.10">
    <property type="entry name" value="MoeA, C-terminal, domain IV"/>
    <property type="match status" value="1"/>
</dbReference>
<dbReference type="InterPro" id="IPR038987">
    <property type="entry name" value="MoeA-like"/>
</dbReference>
<dbReference type="PROSITE" id="PS01079">
    <property type="entry name" value="MOCF_BIOSYNTHESIS_2"/>
    <property type="match status" value="1"/>
</dbReference>
<keyword evidence="4 6" id="KW-0501">Molybdenum cofactor biosynthesis</keyword>
<dbReference type="Gene3D" id="2.170.190.11">
    <property type="entry name" value="Molybdopterin biosynthesis moea protein, domain 3"/>
    <property type="match status" value="1"/>
</dbReference>
<comment type="caution">
    <text evidence="8">The sequence shown here is derived from an EMBL/GenBank/DDBJ whole genome shotgun (WGS) entry which is preliminary data.</text>
</comment>
<proteinExistence type="inferred from homology"/>
<dbReference type="Gene3D" id="3.90.105.10">
    <property type="entry name" value="Molybdopterin biosynthesis moea protein, domain 2"/>
    <property type="match status" value="1"/>
</dbReference>
<dbReference type="GO" id="GO:0061599">
    <property type="term" value="F:molybdopterin molybdotransferase activity"/>
    <property type="evidence" value="ECO:0007669"/>
    <property type="project" value="UniProtKB-UniRule"/>
</dbReference>
<evidence type="ECO:0000256" key="2">
    <source>
        <dbReference type="ARBA" id="ARBA00005046"/>
    </source>
</evidence>
<sequence length="409" mass="45211">MQAVTLQKAISILQDAARGFKRNKEILPILEAYGRFLAQEVFCKKALPSFDNAAMDGYAIRKEDIGRSVKIKTTIFAGDCSEVELAQGECAKIMTGARLPRGADIVIPFEEIMGGFNHQESIEIPKKEFKMGANIRKYGEEITLDANLFGVGEEVCENVLAILASQGVSYIEVFRGLKIGVFASGNELKEPWENAREHQIYNSNATMILAMLRSFGFWGSYGGILKDDKQKILEILELPFDVIFTTGGASKGEADFMREVLEEVGAEILIAGVQIKPGKPIMVARMDSKFIIALPGNPLAGAILLRFLIVPFLKNLAGAKKHFPQAIRVKNQETFQLKKRMDAMLGDLGVEGFCITQNGKYTSGQILPLFESSAIALFGEECTEVKEGDLIKVLPYKMLWGEVECDYIN</sequence>
<evidence type="ECO:0000256" key="3">
    <source>
        <dbReference type="ARBA" id="ARBA00010763"/>
    </source>
</evidence>
<keyword evidence="6" id="KW-0808">Transferase</keyword>
<dbReference type="SUPFAM" id="SSF63882">
    <property type="entry name" value="MoeA N-terminal region -like"/>
    <property type="match status" value="1"/>
</dbReference>
<evidence type="ECO:0000256" key="6">
    <source>
        <dbReference type="RuleBase" id="RU365090"/>
    </source>
</evidence>
<dbReference type="SMART" id="SM00852">
    <property type="entry name" value="MoCF_biosynth"/>
    <property type="match status" value="1"/>
</dbReference>
<dbReference type="GO" id="GO:0006777">
    <property type="term" value="P:Mo-molybdopterin cofactor biosynthetic process"/>
    <property type="evidence" value="ECO:0007669"/>
    <property type="project" value="UniProtKB-UniRule"/>
</dbReference>
<dbReference type="STRING" id="35818.HPU229336_02770"/>
<evidence type="ECO:0000256" key="5">
    <source>
        <dbReference type="ARBA" id="ARBA00047317"/>
    </source>
</evidence>
<dbReference type="InterPro" id="IPR036688">
    <property type="entry name" value="MoeA_C_domain_IV_sf"/>
</dbReference>
<dbReference type="AlphaFoldDB" id="A0A0N1MQF6"/>
<reference evidence="8 9" key="1">
    <citation type="submission" date="2014-06" db="EMBL/GenBank/DDBJ databases">
        <title>Helicobacter pullorum isolates in fresh chicken meat - phenotypic and genotypic features.</title>
        <authorList>
            <person name="Borges V."/>
            <person name="Santos A."/>
            <person name="Correia C.B."/>
            <person name="Saraiva M."/>
            <person name="Menard A."/>
            <person name="Vieira L."/>
            <person name="Sampaio D.A."/>
            <person name="Gomes J.P."/>
            <person name="Oleastro M."/>
        </authorList>
    </citation>
    <scope>NUCLEOTIDE SEQUENCE [LARGE SCALE GENOMIC DNA]</scope>
    <source>
        <strain evidence="8 9">229334/12</strain>
    </source>
</reference>
<dbReference type="NCBIfam" id="TIGR00177">
    <property type="entry name" value="molyb_syn"/>
    <property type="match status" value="1"/>
</dbReference>
<dbReference type="EC" id="2.10.1.1" evidence="6"/>
<dbReference type="SUPFAM" id="SSF53218">
    <property type="entry name" value="Molybdenum cofactor biosynthesis proteins"/>
    <property type="match status" value="1"/>
</dbReference>
<dbReference type="RefSeq" id="WP_054198133.1">
    <property type="nucleotide sequence ID" value="NZ_JNOC01000035.1"/>
</dbReference>
<accession>A0A0N1MQF6</accession>
<keyword evidence="6" id="KW-0460">Magnesium</keyword>
<evidence type="ECO:0000256" key="1">
    <source>
        <dbReference type="ARBA" id="ARBA00002901"/>
    </source>
</evidence>
<keyword evidence="6" id="KW-0479">Metal-binding</keyword>
<comment type="function">
    <text evidence="1 6">Catalyzes the insertion of molybdate into adenylated molybdopterin with the concomitant release of AMP.</text>
</comment>
<protein>
    <recommendedName>
        <fullName evidence="6">Molybdopterin molybdenumtransferase</fullName>
        <ecNumber evidence="6">2.10.1.1</ecNumber>
    </recommendedName>
</protein>
<dbReference type="InterPro" id="IPR036135">
    <property type="entry name" value="MoeA_linker/N_sf"/>
</dbReference>
<dbReference type="Proteomes" id="UP000037997">
    <property type="component" value="Unassembled WGS sequence"/>
</dbReference>
<dbReference type="InterPro" id="IPR036425">
    <property type="entry name" value="MoaB/Mog-like_dom_sf"/>
</dbReference>
<dbReference type="PANTHER" id="PTHR10192:SF5">
    <property type="entry name" value="GEPHYRIN"/>
    <property type="match status" value="1"/>
</dbReference>
<evidence type="ECO:0000313" key="9">
    <source>
        <dbReference type="Proteomes" id="UP000037997"/>
    </source>
</evidence>
<comment type="cofactor">
    <cofactor evidence="6">
        <name>Mg(2+)</name>
        <dbReference type="ChEBI" id="CHEBI:18420"/>
    </cofactor>
</comment>
<dbReference type="EMBL" id="JNOC01000035">
    <property type="protein sequence ID" value="KPH55672.1"/>
    <property type="molecule type" value="Genomic_DNA"/>
</dbReference>
<evidence type="ECO:0000256" key="4">
    <source>
        <dbReference type="ARBA" id="ARBA00023150"/>
    </source>
</evidence>
<dbReference type="Pfam" id="PF03453">
    <property type="entry name" value="MoeA_N"/>
    <property type="match status" value="1"/>
</dbReference>
<organism evidence="8 9">
    <name type="scientific">Helicobacter pullorum</name>
    <dbReference type="NCBI Taxonomy" id="35818"/>
    <lineage>
        <taxon>Bacteria</taxon>
        <taxon>Pseudomonadati</taxon>
        <taxon>Campylobacterota</taxon>
        <taxon>Epsilonproteobacteria</taxon>
        <taxon>Campylobacterales</taxon>
        <taxon>Helicobacteraceae</taxon>
        <taxon>Helicobacter</taxon>
    </lineage>
</organism>
<evidence type="ECO:0000259" key="7">
    <source>
        <dbReference type="SMART" id="SM00852"/>
    </source>
</evidence>
<dbReference type="GO" id="GO:0005829">
    <property type="term" value="C:cytosol"/>
    <property type="evidence" value="ECO:0007669"/>
    <property type="project" value="TreeGrafter"/>
</dbReference>
<dbReference type="Pfam" id="PF00994">
    <property type="entry name" value="MoCF_biosynth"/>
    <property type="match status" value="1"/>
</dbReference>
<comment type="similarity">
    <text evidence="3 6">Belongs to the MoeA family.</text>
</comment>